<accession>H8II43</accession>
<evidence type="ECO:0000313" key="2">
    <source>
        <dbReference type="Proteomes" id="UP000008004"/>
    </source>
</evidence>
<proteinExistence type="predicted"/>
<evidence type="ECO:0000313" key="1">
    <source>
        <dbReference type="EMBL" id="AFC44850.1"/>
    </source>
</evidence>
<dbReference type="KEGG" id="mia:OCU_36310"/>
<gene>
    <name evidence="1" type="ordered locus">OCU_36310</name>
</gene>
<dbReference type="HOGENOM" id="CLU_2538940_0_0_11"/>
<organism evidence="1 2">
    <name type="scientific">Mycobacterium intracellulare (strain ATCC 13950 / DSM 43223 / JCM 6384 / NCTC 13025 / 3600)</name>
    <dbReference type="NCBI Taxonomy" id="487521"/>
    <lineage>
        <taxon>Bacteria</taxon>
        <taxon>Bacillati</taxon>
        <taxon>Actinomycetota</taxon>
        <taxon>Actinomycetes</taxon>
        <taxon>Mycobacteriales</taxon>
        <taxon>Mycobacteriaceae</taxon>
        <taxon>Mycobacterium</taxon>
        <taxon>Mycobacterium avium complex (MAC)</taxon>
    </lineage>
</organism>
<dbReference type="EMBL" id="CP003322">
    <property type="protein sequence ID" value="AFC44850.1"/>
    <property type="molecule type" value="Genomic_DNA"/>
</dbReference>
<dbReference type="AlphaFoldDB" id="H8II43"/>
<name>H8II43_MYCIA</name>
<dbReference type="Proteomes" id="UP000008004">
    <property type="component" value="Chromosome"/>
</dbReference>
<reference evidence="1 2" key="1">
    <citation type="journal article" date="2012" name="J. Bacteriol.">
        <title>Complete genome sequence of Mycobacterium intracellulare strain ATCC 13950T.</title>
        <authorList>
            <person name="Kim B.J."/>
            <person name="Choi B.S."/>
            <person name="Lim J.S."/>
            <person name="Choi I.Y."/>
            <person name="Lee J.H."/>
            <person name="Chun J."/>
            <person name="Kook Y.H."/>
            <person name="Kim B.J."/>
        </authorList>
    </citation>
    <scope>NUCLEOTIDE SEQUENCE [LARGE SCALE GENOMIC DNA]</scope>
    <source>
        <strain evidence="2">ATCC 13950 / DSM 43223 / JCM 6384 / NCTC 13025 / 3600</strain>
    </source>
</reference>
<sequence length="83" mass="9338">MTSATARTPLFFGSDLQDTFRRGVIDPFRSLGVALRARSHRVPPQRPATPHPCRLVNDVAAQRLRRQTVSLRTDRHAFRASDG</sequence>
<protein>
    <submittedName>
        <fullName evidence="1">Uncharacterized protein</fullName>
    </submittedName>
</protein>